<evidence type="ECO:0000313" key="4">
    <source>
        <dbReference type="EMBL" id="KAF1997660.1"/>
    </source>
</evidence>
<evidence type="ECO:0000259" key="3">
    <source>
        <dbReference type="Pfam" id="PF20237"/>
    </source>
</evidence>
<feature type="region of interest" description="Disordered" evidence="1">
    <location>
        <begin position="142"/>
        <end position="161"/>
    </location>
</feature>
<evidence type="ECO:0000256" key="1">
    <source>
        <dbReference type="SAM" id="MobiDB-lite"/>
    </source>
</evidence>
<dbReference type="AlphaFoldDB" id="A0A6A5W6U5"/>
<dbReference type="OrthoDB" id="3795611at2759"/>
<feature type="transmembrane region" description="Helical" evidence="2">
    <location>
        <begin position="293"/>
        <end position="312"/>
    </location>
</feature>
<feature type="compositionally biased region" description="Polar residues" evidence="1">
    <location>
        <begin position="1"/>
        <end position="11"/>
    </location>
</feature>
<reference evidence="4" key="1">
    <citation type="journal article" date="2020" name="Stud. Mycol.">
        <title>101 Dothideomycetes genomes: a test case for predicting lifestyles and emergence of pathogens.</title>
        <authorList>
            <person name="Haridas S."/>
            <person name="Albert R."/>
            <person name="Binder M."/>
            <person name="Bloem J."/>
            <person name="Labutti K."/>
            <person name="Salamov A."/>
            <person name="Andreopoulos B."/>
            <person name="Baker S."/>
            <person name="Barry K."/>
            <person name="Bills G."/>
            <person name="Bluhm B."/>
            <person name="Cannon C."/>
            <person name="Castanera R."/>
            <person name="Culley D."/>
            <person name="Daum C."/>
            <person name="Ezra D."/>
            <person name="Gonzalez J."/>
            <person name="Henrissat B."/>
            <person name="Kuo A."/>
            <person name="Liang C."/>
            <person name="Lipzen A."/>
            <person name="Lutzoni F."/>
            <person name="Magnuson J."/>
            <person name="Mondo S."/>
            <person name="Nolan M."/>
            <person name="Ohm R."/>
            <person name="Pangilinan J."/>
            <person name="Park H.-J."/>
            <person name="Ramirez L."/>
            <person name="Alfaro M."/>
            <person name="Sun H."/>
            <person name="Tritt A."/>
            <person name="Yoshinaga Y."/>
            <person name="Zwiers L.-H."/>
            <person name="Turgeon B."/>
            <person name="Goodwin S."/>
            <person name="Spatafora J."/>
            <person name="Crous P."/>
            <person name="Grigoriev I."/>
        </authorList>
    </citation>
    <scope>NUCLEOTIDE SEQUENCE</scope>
    <source>
        <strain evidence="4">CBS 123094</strain>
    </source>
</reference>
<keyword evidence="2" id="KW-1133">Transmembrane helix</keyword>
<dbReference type="Pfam" id="PF20237">
    <property type="entry name" value="DUF6594"/>
    <property type="match status" value="1"/>
</dbReference>
<dbReference type="PANTHER" id="PTHR34502:SF5">
    <property type="entry name" value="DUF6594 DOMAIN-CONTAINING PROTEIN"/>
    <property type="match status" value="1"/>
</dbReference>
<dbReference type="PANTHER" id="PTHR34502">
    <property type="entry name" value="DUF6594 DOMAIN-CONTAINING PROTEIN-RELATED"/>
    <property type="match status" value="1"/>
</dbReference>
<gene>
    <name evidence="4" type="ORF">P154DRAFT_277281</name>
</gene>
<dbReference type="InterPro" id="IPR046529">
    <property type="entry name" value="DUF6594"/>
</dbReference>
<evidence type="ECO:0000256" key="2">
    <source>
        <dbReference type="SAM" id="Phobius"/>
    </source>
</evidence>
<accession>A0A6A5W6U5</accession>
<sequence length="316" mass="35479">MSSSFGNSANPTVRDDKAQDPNSPVNIIKRMSRSRSVFEGIADYPPAGTCERFEDSWYKCLAFTELRVMRCKKDIEAFEREVEEGKKIEISDEALWAEYVELMEALKNALLQNGQLYSGLRTMSQAPPPSPRGIDSYRTFVSGKDPHGRAPNGRHTREYGLADETPRRSLCAVVNEVVSPIDNFLMDHVMDPFMEYIYRSMKKNWRKMRQWRIGARTLEDPGDSKEDEEDYVDGRKIGVIAKIAASMLAILSLAAAIGILNILHGFETRVIVMTVFGLGFCLCANFVTGPEALPMFNLSTSFFQVMAVFVAVSSGR</sequence>
<feature type="transmembrane region" description="Helical" evidence="2">
    <location>
        <begin position="270"/>
        <end position="287"/>
    </location>
</feature>
<dbReference type="EMBL" id="ML977611">
    <property type="protein sequence ID" value="KAF1997660.1"/>
    <property type="molecule type" value="Genomic_DNA"/>
</dbReference>
<feature type="transmembrane region" description="Helical" evidence="2">
    <location>
        <begin position="243"/>
        <end position="263"/>
    </location>
</feature>
<feature type="domain" description="DUF6594" evidence="3">
    <location>
        <begin position="44"/>
        <end position="306"/>
    </location>
</feature>
<organism evidence="4 5">
    <name type="scientific">Amniculicola lignicola CBS 123094</name>
    <dbReference type="NCBI Taxonomy" id="1392246"/>
    <lineage>
        <taxon>Eukaryota</taxon>
        <taxon>Fungi</taxon>
        <taxon>Dikarya</taxon>
        <taxon>Ascomycota</taxon>
        <taxon>Pezizomycotina</taxon>
        <taxon>Dothideomycetes</taxon>
        <taxon>Pleosporomycetidae</taxon>
        <taxon>Pleosporales</taxon>
        <taxon>Amniculicolaceae</taxon>
        <taxon>Amniculicola</taxon>
    </lineage>
</organism>
<name>A0A6A5W6U5_9PLEO</name>
<keyword evidence="2" id="KW-0812">Transmembrane</keyword>
<proteinExistence type="predicted"/>
<protein>
    <recommendedName>
        <fullName evidence="3">DUF6594 domain-containing protein</fullName>
    </recommendedName>
</protein>
<keyword evidence="5" id="KW-1185">Reference proteome</keyword>
<keyword evidence="2" id="KW-0472">Membrane</keyword>
<feature type="region of interest" description="Disordered" evidence="1">
    <location>
        <begin position="1"/>
        <end position="25"/>
    </location>
</feature>
<evidence type="ECO:0000313" key="5">
    <source>
        <dbReference type="Proteomes" id="UP000799779"/>
    </source>
</evidence>
<dbReference type="Proteomes" id="UP000799779">
    <property type="component" value="Unassembled WGS sequence"/>
</dbReference>